<dbReference type="OrthoDB" id="2557320at2759"/>
<evidence type="ECO:0000313" key="3">
    <source>
        <dbReference type="Proteomes" id="UP000006174"/>
    </source>
</evidence>
<organism evidence="2 3">
    <name type="scientific">Ustilago hordei</name>
    <name type="common">Barley covered smut fungus</name>
    <dbReference type="NCBI Taxonomy" id="120017"/>
    <lineage>
        <taxon>Eukaryota</taxon>
        <taxon>Fungi</taxon>
        <taxon>Dikarya</taxon>
        <taxon>Basidiomycota</taxon>
        <taxon>Ustilaginomycotina</taxon>
        <taxon>Ustilaginomycetes</taxon>
        <taxon>Ustilaginales</taxon>
        <taxon>Ustilaginaceae</taxon>
        <taxon>Ustilago</taxon>
    </lineage>
</organism>
<gene>
    <name evidence="2" type="ORF">UHOR_07109</name>
</gene>
<reference evidence="2 3" key="1">
    <citation type="journal article" date="2012" name="Plant Cell">
        <title>Genome comparison of barley and maize smut fungi reveals targeted loss of RNA silencing components and species-specific presence of transposable elements.</title>
        <authorList>
            <person name="Laurie J.D."/>
            <person name="Ali S."/>
            <person name="Linning R."/>
            <person name="Mannhaupt G."/>
            <person name="Wong P."/>
            <person name="Gueldener U."/>
            <person name="Muensterkoetter M."/>
            <person name="Moore R."/>
            <person name="Kahmann R."/>
            <person name="Bakkeren G."/>
            <person name="Schirawski J."/>
        </authorList>
    </citation>
    <scope>NUCLEOTIDE SEQUENCE [LARGE SCALE GENOMIC DNA]</scope>
    <source>
        <strain evidence="3">Uh4875-4</strain>
    </source>
</reference>
<comment type="caution">
    <text evidence="2">The sequence shown here is derived from an EMBL/GenBank/DDBJ whole genome shotgun (WGS) entry which is preliminary data.</text>
</comment>
<dbReference type="HOGENOM" id="CLU_119677_0_0_1"/>
<accession>I2FT78</accession>
<dbReference type="EMBL" id="CAGI01000151">
    <property type="protein sequence ID" value="CCF50121.1"/>
    <property type="molecule type" value="Genomic_DNA"/>
</dbReference>
<evidence type="ECO:0000256" key="1">
    <source>
        <dbReference type="SAM" id="MobiDB-lite"/>
    </source>
</evidence>
<dbReference type="Proteomes" id="UP000006174">
    <property type="component" value="Unassembled WGS sequence"/>
</dbReference>
<evidence type="ECO:0000313" key="2">
    <source>
        <dbReference type="EMBL" id="CCF50121.1"/>
    </source>
</evidence>
<feature type="compositionally biased region" description="Basic and acidic residues" evidence="1">
    <location>
        <begin position="168"/>
        <end position="179"/>
    </location>
</feature>
<dbReference type="AlphaFoldDB" id="I2FT78"/>
<protein>
    <submittedName>
        <fullName evidence="2">Uncharacterized protein</fullName>
    </submittedName>
</protein>
<keyword evidence="3" id="KW-1185">Reference proteome</keyword>
<feature type="region of interest" description="Disordered" evidence="1">
    <location>
        <begin position="155"/>
        <end position="179"/>
    </location>
</feature>
<name>I2FT78_USTHO</name>
<sequence>MLSLRRYIINMSNHNYSAYEDFVQDAKEIIHCLPIKLQSQFCRMIKNNVYSTMEEPKDRQIFTYTSGTNRKQVVTLLTILIECASHLYFVTHELGPFHDHFNLGKQMRAHINFIIANQESNTSQILDLKIKSNKPSTMTGTGNEPYYHATDISQHDTHDAMSPGSKAQHTEMSKKPLCS</sequence>
<proteinExistence type="predicted"/>